<evidence type="ECO:0000313" key="2">
    <source>
        <dbReference type="Proteomes" id="UP000326545"/>
    </source>
</evidence>
<name>A0A5J6DBW3_9CAUD</name>
<accession>A0A5J6DBW3</accession>
<dbReference type="Proteomes" id="UP000326545">
    <property type="component" value="Segment"/>
</dbReference>
<organism evidence="1 2">
    <name type="scientific">Erwinia phage pEp_SNUABM_01</name>
    <dbReference type="NCBI Taxonomy" id="2601643"/>
    <lineage>
        <taxon>Viruses</taxon>
        <taxon>Duplodnaviria</taxon>
        <taxon>Heunggongvirae</taxon>
        <taxon>Uroviricota</taxon>
        <taxon>Caudoviricetes</taxon>
        <taxon>Vequintavirinae</taxon>
        <taxon>Henunavirus</taxon>
        <taxon>Henunavirus SNUABM01</taxon>
    </lineage>
</organism>
<keyword evidence="2" id="KW-1185">Reference proteome</keyword>
<evidence type="ECO:0000313" key="1">
    <source>
        <dbReference type="EMBL" id="QEQ95065.1"/>
    </source>
</evidence>
<sequence>MSLQRKIDKALWKFWEYAHVASWYVLGDLPFTWDMKAKRNSAYFRYILHTDDKK</sequence>
<proteinExistence type="predicted"/>
<dbReference type="EMBL" id="MN184887">
    <property type="protein sequence ID" value="QEQ95065.1"/>
    <property type="molecule type" value="Genomic_DNA"/>
</dbReference>
<gene>
    <name evidence="1" type="ORF">pEpSNUABM01_239</name>
</gene>
<reference evidence="1 2" key="1">
    <citation type="submission" date="2019-07" db="EMBL/GenBank/DDBJ databases">
        <title>Complete genome sequence of bacteriophages infecting Erwinia pyrifoliae.</title>
        <authorList>
            <person name="Kim S.G."/>
            <person name="Park S.C."/>
        </authorList>
    </citation>
    <scope>NUCLEOTIDE SEQUENCE [LARGE SCALE GENOMIC DNA]</scope>
</reference>
<protein>
    <submittedName>
        <fullName evidence="1">Uncharacterized protein</fullName>
    </submittedName>
</protein>